<protein>
    <submittedName>
        <fullName evidence="2">Uncharacterized protein</fullName>
    </submittedName>
</protein>
<dbReference type="EMBL" id="JAEAOA010001023">
    <property type="protein sequence ID" value="KAK3612187.1"/>
    <property type="molecule type" value="Genomic_DNA"/>
</dbReference>
<keyword evidence="3" id="KW-1185">Reference proteome</keyword>
<dbReference type="Proteomes" id="UP001195483">
    <property type="component" value="Unassembled WGS sequence"/>
</dbReference>
<reference evidence="2" key="1">
    <citation type="journal article" date="2021" name="Genome Biol. Evol.">
        <title>A High-Quality Reference Genome for a Parasitic Bivalve with Doubly Uniparental Inheritance (Bivalvia: Unionida).</title>
        <authorList>
            <person name="Smith C.H."/>
        </authorList>
    </citation>
    <scope>NUCLEOTIDE SEQUENCE</scope>
    <source>
        <strain evidence="2">CHS0354</strain>
    </source>
</reference>
<sequence length="81" mass="9154">MFQLLLVVAILVYTQAIVCPPNYCNSVDCQDVSTCNGVLQKGFCGCCDICATVINMKVVKHINQFRLEHSYNKFTLADYRK</sequence>
<dbReference type="AlphaFoldDB" id="A0AAE0TKJ6"/>
<comment type="caution">
    <text evidence="2">The sequence shown here is derived from an EMBL/GenBank/DDBJ whole genome shotgun (WGS) entry which is preliminary data.</text>
</comment>
<keyword evidence="1" id="KW-0732">Signal</keyword>
<feature type="chain" id="PRO_5042030166" evidence="1">
    <location>
        <begin position="17"/>
        <end position="81"/>
    </location>
</feature>
<organism evidence="2 3">
    <name type="scientific">Potamilus streckersoni</name>
    <dbReference type="NCBI Taxonomy" id="2493646"/>
    <lineage>
        <taxon>Eukaryota</taxon>
        <taxon>Metazoa</taxon>
        <taxon>Spiralia</taxon>
        <taxon>Lophotrochozoa</taxon>
        <taxon>Mollusca</taxon>
        <taxon>Bivalvia</taxon>
        <taxon>Autobranchia</taxon>
        <taxon>Heteroconchia</taxon>
        <taxon>Palaeoheterodonta</taxon>
        <taxon>Unionida</taxon>
        <taxon>Unionoidea</taxon>
        <taxon>Unionidae</taxon>
        <taxon>Ambleminae</taxon>
        <taxon>Lampsilini</taxon>
        <taxon>Potamilus</taxon>
    </lineage>
</organism>
<evidence type="ECO:0000313" key="3">
    <source>
        <dbReference type="Proteomes" id="UP001195483"/>
    </source>
</evidence>
<evidence type="ECO:0000313" key="2">
    <source>
        <dbReference type="EMBL" id="KAK3612187.1"/>
    </source>
</evidence>
<proteinExistence type="predicted"/>
<accession>A0AAE0TKJ6</accession>
<reference evidence="2" key="2">
    <citation type="journal article" date="2021" name="Genome Biol. Evol.">
        <title>Developing a high-quality reference genome for a parasitic bivalve with doubly uniparental inheritance (Bivalvia: Unionida).</title>
        <authorList>
            <person name="Smith C.H."/>
        </authorList>
    </citation>
    <scope>NUCLEOTIDE SEQUENCE</scope>
    <source>
        <strain evidence="2">CHS0354</strain>
        <tissue evidence="2">Mantle</tissue>
    </source>
</reference>
<gene>
    <name evidence="2" type="ORF">CHS0354_016573</name>
</gene>
<reference evidence="2" key="3">
    <citation type="submission" date="2023-05" db="EMBL/GenBank/DDBJ databases">
        <authorList>
            <person name="Smith C.H."/>
        </authorList>
    </citation>
    <scope>NUCLEOTIDE SEQUENCE</scope>
    <source>
        <strain evidence="2">CHS0354</strain>
        <tissue evidence="2">Mantle</tissue>
    </source>
</reference>
<name>A0AAE0TKJ6_9BIVA</name>
<evidence type="ECO:0000256" key="1">
    <source>
        <dbReference type="SAM" id="SignalP"/>
    </source>
</evidence>
<feature type="signal peptide" evidence="1">
    <location>
        <begin position="1"/>
        <end position="16"/>
    </location>
</feature>